<dbReference type="EMBL" id="UINC01178526">
    <property type="protein sequence ID" value="SVD86732.1"/>
    <property type="molecule type" value="Genomic_DNA"/>
</dbReference>
<organism evidence="1">
    <name type="scientific">marine metagenome</name>
    <dbReference type="NCBI Taxonomy" id="408172"/>
    <lineage>
        <taxon>unclassified sequences</taxon>
        <taxon>metagenomes</taxon>
        <taxon>ecological metagenomes</taxon>
    </lineage>
</organism>
<proteinExistence type="predicted"/>
<sequence>MDPELFQRMQEAARRFREGESDFEEILTPAGPARLIRDDSDPRGFKIDFVGDGAQRSVSVQN</sequence>
<gene>
    <name evidence="1" type="ORF">METZ01_LOCUS439586</name>
</gene>
<evidence type="ECO:0000313" key="1">
    <source>
        <dbReference type="EMBL" id="SVD86732.1"/>
    </source>
</evidence>
<name>A0A382YTZ0_9ZZZZ</name>
<protein>
    <submittedName>
        <fullName evidence="1">Uncharacterized protein</fullName>
    </submittedName>
</protein>
<feature type="non-terminal residue" evidence="1">
    <location>
        <position position="62"/>
    </location>
</feature>
<accession>A0A382YTZ0</accession>
<dbReference type="AlphaFoldDB" id="A0A382YTZ0"/>
<reference evidence="1" key="1">
    <citation type="submission" date="2018-05" db="EMBL/GenBank/DDBJ databases">
        <authorList>
            <person name="Lanie J.A."/>
            <person name="Ng W.-L."/>
            <person name="Kazmierczak K.M."/>
            <person name="Andrzejewski T.M."/>
            <person name="Davidsen T.M."/>
            <person name="Wayne K.J."/>
            <person name="Tettelin H."/>
            <person name="Glass J.I."/>
            <person name="Rusch D."/>
            <person name="Podicherti R."/>
            <person name="Tsui H.-C.T."/>
            <person name="Winkler M.E."/>
        </authorList>
    </citation>
    <scope>NUCLEOTIDE SEQUENCE</scope>
</reference>